<feature type="transmembrane region" description="Helical" evidence="6">
    <location>
        <begin position="82"/>
        <end position="100"/>
    </location>
</feature>
<dbReference type="PANTHER" id="PTHR23504">
    <property type="entry name" value="MAJOR FACILITATOR SUPERFAMILY DOMAIN-CONTAINING PROTEIN 10"/>
    <property type="match status" value="1"/>
</dbReference>
<dbReference type="InterPro" id="IPR011701">
    <property type="entry name" value="MFS"/>
</dbReference>
<feature type="transmembrane region" description="Helical" evidence="6">
    <location>
        <begin position="433"/>
        <end position="457"/>
    </location>
</feature>
<dbReference type="PROSITE" id="PS50850">
    <property type="entry name" value="MFS"/>
    <property type="match status" value="1"/>
</dbReference>
<sequence length="479" mass="51008">MEKKALGGLSHLFVTAFLSSFGTFIVIPAITDVTIAAVCPAQDQCSLAIYLTGIQQAVIGLGTVVMMPVIGNLSDVYGRKALLTLPLTLSIIPLVILAYSRETNFFYAYYVLRILTAMVSEGSTNCLALAYVADRISEGKRASAFAILSGVISAALVCGTLAARFLSPASAFQVAAFVSMAAAVYMRVFLKESIANGNGLTQPILKEGPDNSAQIDCDLPRHVPVFKKIPSVGDLVCLLKSSVTLSQVAVVAFFQSLAENGMMSSLMVIFSGFFIPFFVQTISDEIIFLSPWMDCPMQYFLKARFQYDKNQYADLMLIMAVAGTLSQLVLMPILVPAMGEGRLLSIGLLLGSVNTIIYSISWSAWVPLAVTLFSGFQVIVTPSLRSIASKQVGPNEQGKAQGCISGISSSANIIAPLIFSPLTALFLSEAAPFYFPGFSIMCIGLATIIAFIQSCIIRAAPTSSTKSAATEDDVEGASP</sequence>
<organism evidence="8 9">
    <name type="scientific">Tripterygium wilfordii</name>
    <name type="common">Thunder God vine</name>
    <dbReference type="NCBI Taxonomy" id="458696"/>
    <lineage>
        <taxon>Eukaryota</taxon>
        <taxon>Viridiplantae</taxon>
        <taxon>Streptophyta</taxon>
        <taxon>Embryophyta</taxon>
        <taxon>Tracheophyta</taxon>
        <taxon>Spermatophyta</taxon>
        <taxon>Magnoliopsida</taxon>
        <taxon>eudicotyledons</taxon>
        <taxon>Gunneridae</taxon>
        <taxon>Pentapetalae</taxon>
        <taxon>rosids</taxon>
        <taxon>fabids</taxon>
        <taxon>Celastrales</taxon>
        <taxon>Celastraceae</taxon>
        <taxon>Tripterygium</taxon>
    </lineage>
</organism>
<keyword evidence="9" id="KW-1185">Reference proteome</keyword>
<feature type="transmembrane region" description="Helical" evidence="6">
    <location>
        <begin position="355"/>
        <end position="381"/>
    </location>
</feature>
<protein>
    <submittedName>
        <fullName evidence="8">Hippocampus abundant transcript-like protein 1</fullName>
    </submittedName>
</protein>
<dbReference type="SUPFAM" id="SSF103473">
    <property type="entry name" value="MFS general substrate transporter"/>
    <property type="match status" value="1"/>
</dbReference>
<dbReference type="EMBL" id="JAAARO010000007">
    <property type="protein sequence ID" value="KAF5745778.1"/>
    <property type="molecule type" value="Genomic_DNA"/>
</dbReference>
<feature type="transmembrane region" description="Helical" evidence="6">
    <location>
        <begin position="144"/>
        <end position="165"/>
    </location>
</feature>
<evidence type="ECO:0000256" key="1">
    <source>
        <dbReference type="ARBA" id="ARBA00004141"/>
    </source>
</evidence>
<comment type="subcellular location">
    <subcellularLocation>
        <location evidence="1">Membrane</location>
        <topology evidence="1">Multi-pass membrane protein</topology>
    </subcellularLocation>
</comment>
<reference evidence="8 9" key="1">
    <citation type="journal article" date="2020" name="Nat. Commun.">
        <title>Genome of Tripterygium wilfordii and identification of cytochrome P450 involved in triptolide biosynthesis.</title>
        <authorList>
            <person name="Tu L."/>
            <person name="Su P."/>
            <person name="Zhang Z."/>
            <person name="Gao L."/>
            <person name="Wang J."/>
            <person name="Hu T."/>
            <person name="Zhou J."/>
            <person name="Zhang Y."/>
            <person name="Zhao Y."/>
            <person name="Liu Y."/>
            <person name="Song Y."/>
            <person name="Tong Y."/>
            <person name="Lu Y."/>
            <person name="Yang J."/>
            <person name="Xu C."/>
            <person name="Jia M."/>
            <person name="Peters R.J."/>
            <person name="Huang L."/>
            <person name="Gao W."/>
        </authorList>
    </citation>
    <scope>NUCLEOTIDE SEQUENCE [LARGE SCALE GENOMIC DNA]</scope>
    <source>
        <strain evidence="9">cv. XIE 37</strain>
        <tissue evidence="8">Leaf</tissue>
    </source>
</reference>
<evidence type="ECO:0000256" key="4">
    <source>
        <dbReference type="ARBA" id="ARBA00022989"/>
    </source>
</evidence>
<dbReference type="Gene3D" id="1.20.1250.20">
    <property type="entry name" value="MFS general substrate transporter like domains"/>
    <property type="match status" value="1"/>
</dbReference>
<dbReference type="GO" id="GO:0016020">
    <property type="term" value="C:membrane"/>
    <property type="evidence" value="ECO:0007669"/>
    <property type="project" value="UniProtKB-SubCell"/>
</dbReference>
<evidence type="ECO:0000256" key="6">
    <source>
        <dbReference type="SAM" id="Phobius"/>
    </source>
</evidence>
<dbReference type="PRINTS" id="PR01035">
    <property type="entry name" value="TCRTETA"/>
</dbReference>
<dbReference type="GO" id="GO:0022857">
    <property type="term" value="F:transmembrane transporter activity"/>
    <property type="evidence" value="ECO:0007669"/>
    <property type="project" value="InterPro"/>
</dbReference>
<dbReference type="Proteomes" id="UP000593562">
    <property type="component" value="Unassembled WGS sequence"/>
</dbReference>
<keyword evidence="4 6" id="KW-1133">Transmembrane helix</keyword>
<feature type="domain" description="Major facilitator superfamily (MFS) profile" evidence="7">
    <location>
        <begin position="8"/>
        <end position="462"/>
    </location>
</feature>
<dbReference type="AlphaFoldDB" id="A0A7J7DHK3"/>
<accession>A0A7J7DHK3</accession>
<feature type="transmembrane region" description="Helical" evidence="6">
    <location>
        <begin position="106"/>
        <end position="132"/>
    </location>
</feature>
<dbReference type="InterPro" id="IPR020846">
    <property type="entry name" value="MFS_dom"/>
</dbReference>
<dbReference type="CDD" id="cd17330">
    <property type="entry name" value="MFS_SLC46_TetA_like"/>
    <property type="match status" value="1"/>
</dbReference>
<keyword evidence="5 6" id="KW-0472">Membrane</keyword>
<feature type="transmembrane region" description="Helical" evidence="6">
    <location>
        <begin position="12"/>
        <end position="35"/>
    </location>
</feature>
<keyword evidence="3 6" id="KW-0812">Transmembrane</keyword>
<gene>
    <name evidence="8" type="ORF">HS088_TW07G01371</name>
</gene>
<proteinExistence type="predicted"/>
<evidence type="ECO:0000256" key="3">
    <source>
        <dbReference type="ARBA" id="ARBA00022692"/>
    </source>
</evidence>
<evidence type="ECO:0000256" key="5">
    <source>
        <dbReference type="ARBA" id="ARBA00023136"/>
    </source>
</evidence>
<comment type="caution">
    <text evidence="8">The sequence shown here is derived from an EMBL/GenBank/DDBJ whole genome shotgun (WGS) entry which is preliminary data.</text>
</comment>
<feature type="transmembrane region" description="Helical" evidence="6">
    <location>
        <begin position="266"/>
        <end position="291"/>
    </location>
</feature>
<name>A0A7J7DHK3_TRIWF</name>
<evidence type="ECO:0000256" key="2">
    <source>
        <dbReference type="ARBA" id="ARBA00022448"/>
    </source>
</evidence>
<feature type="transmembrane region" description="Helical" evidence="6">
    <location>
        <begin position="47"/>
        <end position="70"/>
    </location>
</feature>
<keyword evidence="2" id="KW-0813">Transport</keyword>
<evidence type="ECO:0000259" key="7">
    <source>
        <dbReference type="PROSITE" id="PS50850"/>
    </source>
</evidence>
<evidence type="ECO:0000313" key="9">
    <source>
        <dbReference type="Proteomes" id="UP000593562"/>
    </source>
</evidence>
<dbReference type="InterPro" id="IPR036259">
    <property type="entry name" value="MFS_trans_sf"/>
</dbReference>
<feature type="transmembrane region" description="Helical" evidence="6">
    <location>
        <begin position="312"/>
        <end position="335"/>
    </location>
</feature>
<dbReference type="InterPro" id="IPR001958">
    <property type="entry name" value="Tet-R_TetA/multi-R_MdtG-like"/>
</dbReference>
<dbReference type="Pfam" id="PF07690">
    <property type="entry name" value="MFS_1"/>
    <property type="match status" value="1"/>
</dbReference>
<feature type="transmembrane region" description="Helical" evidence="6">
    <location>
        <begin position="171"/>
        <end position="190"/>
    </location>
</feature>
<dbReference type="PANTHER" id="PTHR23504:SF95">
    <property type="entry name" value="MAJOR FACILITATOR SUPERFAMILY PROTEIN"/>
    <property type="match status" value="1"/>
</dbReference>
<dbReference type="InParanoid" id="A0A7J7DHK3"/>
<evidence type="ECO:0000313" key="8">
    <source>
        <dbReference type="EMBL" id="KAF5745778.1"/>
    </source>
</evidence>